<proteinExistence type="inferred from homology"/>
<evidence type="ECO:0000256" key="7">
    <source>
        <dbReference type="ARBA" id="ARBA00040801"/>
    </source>
</evidence>
<dbReference type="OrthoDB" id="413520at2759"/>
<comment type="caution">
    <text evidence="11">The sequence shown here is derived from an EMBL/GenBank/DDBJ whole genome shotgun (WGS) entry which is preliminary data.</text>
</comment>
<comment type="catalytic activity">
    <reaction evidence="9">
        <text>L-lysyl-[protein] + 3 S-adenosyl-L-methionine = N(6),N(6),N(6)-trimethyl-L-lysyl-[protein] + 3 S-adenosyl-L-homocysteine + 3 H(+)</text>
        <dbReference type="Rhea" id="RHEA:54192"/>
        <dbReference type="Rhea" id="RHEA-COMP:9752"/>
        <dbReference type="Rhea" id="RHEA-COMP:13826"/>
        <dbReference type="ChEBI" id="CHEBI:15378"/>
        <dbReference type="ChEBI" id="CHEBI:29969"/>
        <dbReference type="ChEBI" id="CHEBI:57856"/>
        <dbReference type="ChEBI" id="CHEBI:59789"/>
        <dbReference type="ChEBI" id="CHEBI:61961"/>
    </reaction>
    <physiologicalReaction direction="left-to-right" evidence="9">
        <dbReference type="Rhea" id="RHEA:54193"/>
    </physiologicalReaction>
</comment>
<keyword evidence="2" id="KW-0963">Cytoplasm</keyword>
<dbReference type="GO" id="GO:0032259">
    <property type="term" value="P:methylation"/>
    <property type="evidence" value="ECO:0007669"/>
    <property type="project" value="UniProtKB-KW"/>
</dbReference>
<dbReference type="Pfam" id="PF10294">
    <property type="entry name" value="Methyltransf_16"/>
    <property type="match status" value="1"/>
</dbReference>
<evidence type="ECO:0000256" key="5">
    <source>
        <dbReference type="ARBA" id="ARBA00022691"/>
    </source>
</evidence>
<evidence type="ECO:0000256" key="9">
    <source>
        <dbReference type="ARBA" id="ARBA00049497"/>
    </source>
</evidence>
<reference evidence="11" key="1">
    <citation type="journal article" date="2023" name="DNA Res.">
        <title>Chromosome-level genome assembly of Phrynocephalus forsythii using third-generation DNA sequencing and Hi-C analysis.</title>
        <authorList>
            <person name="Qi Y."/>
            <person name="Zhao W."/>
            <person name="Zhao Y."/>
            <person name="Niu C."/>
            <person name="Cao S."/>
            <person name="Zhang Y."/>
        </authorList>
    </citation>
    <scope>NUCLEOTIDE SEQUENCE</scope>
    <source>
        <tissue evidence="11">Muscle</tissue>
    </source>
</reference>
<evidence type="ECO:0000313" key="12">
    <source>
        <dbReference type="Proteomes" id="UP001142489"/>
    </source>
</evidence>
<keyword evidence="12" id="KW-1185">Reference proteome</keyword>
<evidence type="ECO:0000256" key="4">
    <source>
        <dbReference type="ARBA" id="ARBA00022679"/>
    </source>
</evidence>
<dbReference type="InterPro" id="IPR019410">
    <property type="entry name" value="Methyltransf_16"/>
</dbReference>
<keyword evidence="10" id="KW-0472">Membrane</keyword>
<organism evidence="11 12">
    <name type="scientific">Phrynocephalus forsythii</name>
    <dbReference type="NCBI Taxonomy" id="171643"/>
    <lineage>
        <taxon>Eukaryota</taxon>
        <taxon>Metazoa</taxon>
        <taxon>Chordata</taxon>
        <taxon>Craniata</taxon>
        <taxon>Vertebrata</taxon>
        <taxon>Euteleostomi</taxon>
        <taxon>Lepidosauria</taxon>
        <taxon>Squamata</taxon>
        <taxon>Bifurcata</taxon>
        <taxon>Unidentata</taxon>
        <taxon>Episquamata</taxon>
        <taxon>Toxicofera</taxon>
        <taxon>Iguania</taxon>
        <taxon>Acrodonta</taxon>
        <taxon>Agamidae</taxon>
        <taxon>Agaminae</taxon>
        <taxon>Phrynocephalus</taxon>
    </lineage>
</organism>
<keyword evidence="3" id="KW-0489">Methyltransferase</keyword>
<dbReference type="GO" id="GO:0008168">
    <property type="term" value="F:methyltransferase activity"/>
    <property type="evidence" value="ECO:0007669"/>
    <property type="project" value="UniProtKB-KW"/>
</dbReference>
<evidence type="ECO:0000256" key="10">
    <source>
        <dbReference type="SAM" id="Phobius"/>
    </source>
</evidence>
<dbReference type="GO" id="GO:0032991">
    <property type="term" value="C:protein-containing complex"/>
    <property type="evidence" value="ECO:0007669"/>
    <property type="project" value="TreeGrafter"/>
</dbReference>
<evidence type="ECO:0000256" key="2">
    <source>
        <dbReference type="ARBA" id="ARBA00022490"/>
    </source>
</evidence>
<feature type="transmembrane region" description="Helical" evidence="10">
    <location>
        <begin position="40"/>
        <end position="57"/>
    </location>
</feature>
<dbReference type="PANTHER" id="PTHR14614:SF14">
    <property type="entry name" value="PROTEIN N-LYSINE METHYLTRANSFERASE METTL21A"/>
    <property type="match status" value="1"/>
</dbReference>
<dbReference type="SUPFAM" id="SSF53335">
    <property type="entry name" value="S-adenosyl-L-methionine-dependent methyltransferases"/>
    <property type="match status" value="1"/>
</dbReference>
<evidence type="ECO:0000256" key="8">
    <source>
        <dbReference type="ARBA" id="ARBA00041632"/>
    </source>
</evidence>
<dbReference type="AlphaFoldDB" id="A0A9Q1B8W3"/>
<comment type="similarity">
    <text evidence="6">Belongs to the methyltransferase superfamily. METTL21 family.</text>
</comment>
<evidence type="ECO:0000313" key="11">
    <source>
        <dbReference type="EMBL" id="KAJ7345390.1"/>
    </source>
</evidence>
<keyword evidence="5" id="KW-0949">S-adenosyl-L-methionine</keyword>
<evidence type="ECO:0000256" key="3">
    <source>
        <dbReference type="ARBA" id="ARBA00022603"/>
    </source>
</evidence>
<accession>A0A9Q1B8W3</accession>
<dbReference type="Gene3D" id="3.40.50.150">
    <property type="entry name" value="Vaccinia Virus protein VP39"/>
    <property type="match status" value="1"/>
</dbReference>
<keyword evidence="10" id="KW-1133">Transmembrane helix</keyword>
<sequence length="102" mass="10845">MSLVPYDDKALWGMQKFHQPSSTHHFANHTIQIKQDWKQLGVAAVVWDAAVVLCTFLETGGIDLQGRSVIELGAGTGLLGIVAALLGAHVNDNGQKSSLGPP</sequence>
<comment type="subcellular location">
    <subcellularLocation>
        <location evidence="1">Cytoplasm</location>
    </subcellularLocation>
</comment>
<dbReference type="EMBL" id="JAPFRF010000001">
    <property type="protein sequence ID" value="KAJ7345390.1"/>
    <property type="molecule type" value="Genomic_DNA"/>
</dbReference>
<dbReference type="InterPro" id="IPR029063">
    <property type="entry name" value="SAM-dependent_MTases_sf"/>
</dbReference>
<feature type="transmembrane region" description="Helical" evidence="10">
    <location>
        <begin position="69"/>
        <end position="90"/>
    </location>
</feature>
<name>A0A9Q1B8W3_9SAUR</name>
<evidence type="ECO:0000256" key="1">
    <source>
        <dbReference type="ARBA" id="ARBA00004496"/>
    </source>
</evidence>
<dbReference type="PANTHER" id="PTHR14614">
    <property type="entry name" value="HEPATOCELLULAR CARCINOMA-ASSOCIATED ANTIGEN"/>
    <property type="match status" value="1"/>
</dbReference>
<keyword evidence="4" id="KW-0808">Transferase</keyword>
<gene>
    <name evidence="11" type="ORF">JRQ81_001340</name>
</gene>
<evidence type="ECO:0000256" key="6">
    <source>
        <dbReference type="ARBA" id="ARBA00038029"/>
    </source>
</evidence>
<keyword evidence="10" id="KW-0812">Transmembrane</keyword>
<dbReference type="Proteomes" id="UP001142489">
    <property type="component" value="Unassembled WGS sequence"/>
</dbReference>
<dbReference type="GO" id="GO:0005829">
    <property type="term" value="C:cytosol"/>
    <property type="evidence" value="ECO:0007669"/>
    <property type="project" value="TreeGrafter"/>
</dbReference>
<protein>
    <recommendedName>
        <fullName evidence="7">Protein N-lysine methyltransferase METTL21A</fullName>
    </recommendedName>
    <alternativeName>
        <fullName evidence="8">Methyltransferase-like protein 21A</fullName>
    </alternativeName>
</protein>